<proteinExistence type="inferred from homology"/>
<dbReference type="RefSeq" id="WP_015828889.1">
    <property type="nucleotide sequence ID" value="NC_012982.1"/>
</dbReference>
<name>C6XRX9_HIRBI</name>
<accession>C6XRX9</accession>
<dbReference type="PANTHER" id="PTHR34477">
    <property type="entry name" value="UPF0213 PROTEIN YHBQ"/>
    <property type="match status" value="1"/>
</dbReference>
<protein>
    <submittedName>
        <fullName evidence="3">Excinuclease ABC C subunit domain protein</fullName>
    </submittedName>
</protein>
<organism evidence="3 4">
    <name type="scientific">Hirschia baltica (strain ATCC 49814 / DSM 5838 / IFAM 1418)</name>
    <dbReference type="NCBI Taxonomy" id="582402"/>
    <lineage>
        <taxon>Bacteria</taxon>
        <taxon>Pseudomonadati</taxon>
        <taxon>Pseudomonadota</taxon>
        <taxon>Alphaproteobacteria</taxon>
        <taxon>Hyphomonadales</taxon>
        <taxon>Hyphomonadaceae</taxon>
        <taxon>Hirschia</taxon>
    </lineage>
</organism>
<dbReference type="STRING" id="582402.Hbal_3071"/>
<dbReference type="Proteomes" id="UP000002745">
    <property type="component" value="Chromosome"/>
</dbReference>
<dbReference type="KEGG" id="hba:Hbal_3071"/>
<dbReference type="Gene3D" id="3.40.1440.10">
    <property type="entry name" value="GIY-YIG endonuclease"/>
    <property type="match status" value="1"/>
</dbReference>
<dbReference type="CDD" id="cd10448">
    <property type="entry name" value="GIY-YIG_unchar_3"/>
    <property type="match status" value="1"/>
</dbReference>
<evidence type="ECO:0000259" key="2">
    <source>
        <dbReference type="PROSITE" id="PS50164"/>
    </source>
</evidence>
<sequence length="96" mass="11651">MSYAIYIVASKDQGTIYIGVTNNIARRIWEHKQGVVDSYTKRYAVNRLVYVEWFDNIEAAIKREKQLKNWQRRWKISLIESDNPYWRDLYFDLCPE</sequence>
<evidence type="ECO:0000313" key="3">
    <source>
        <dbReference type="EMBL" id="ACT60739.1"/>
    </source>
</evidence>
<reference evidence="4" key="1">
    <citation type="journal article" date="2011" name="J. Bacteriol.">
        <title>Genome sequences of eight morphologically diverse alphaproteobacteria.</title>
        <authorList>
            <consortium name="US DOE Joint Genome Institute"/>
            <person name="Brown P.J."/>
            <person name="Kysela D.T."/>
            <person name="Buechlein A."/>
            <person name="Hemmerich C."/>
            <person name="Brun Y.V."/>
        </authorList>
    </citation>
    <scope>NUCLEOTIDE SEQUENCE [LARGE SCALE GENOMIC DNA]</scope>
    <source>
        <strain evidence="4">ATCC 49814 / DSM 5838 / IFAM 1418</strain>
    </source>
</reference>
<dbReference type="PANTHER" id="PTHR34477:SF5">
    <property type="entry name" value="BSL5627 PROTEIN"/>
    <property type="match status" value="1"/>
</dbReference>
<dbReference type="SMART" id="SM00465">
    <property type="entry name" value="GIYc"/>
    <property type="match status" value="1"/>
</dbReference>
<dbReference type="SUPFAM" id="SSF82771">
    <property type="entry name" value="GIY-YIG endonuclease"/>
    <property type="match status" value="1"/>
</dbReference>
<dbReference type="HOGENOM" id="CLU_135650_3_1_5"/>
<dbReference type="InterPro" id="IPR000305">
    <property type="entry name" value="GIY-YIG_endonuc"/>
</dbReference>
<dbReference type="Pfam" id="PF01541">
    <property type="entry name" value="GIY-YIG"/>
    <property type="match status" value="1"/>
</dbReference>
<gene>
    <name evidence="3" type="ordered locus">Hbal_3071</name>
</gene>
<dbReference type="InterPro" id="IPR050190">
    <property type="entry name" value="UPF0213_domain"/>
</dbReference>
<feature type="domain" description="GIY-YIG" evidence="2">
    <location>
        <begin position="1"/>
        <end position="77"/>
    </location>
</feature>
<dbReference type="AlphaFoldDB" id="C6XRX9"/>
<dbReference type="InterPro" id="IPR035901">
    <property type="entry name" value="GIY-YIG_endonuc_sf"/>
</dbReference>
<comment type="similarity">
    <text evidence="1">Belongs to the UPF0213 family.</text>
</comment>
<dbReference type="EMBL" id="CP001678">
    <property type="protein sequence ID" value="ACT60739.1"/>
    <property type="molecule type" value="Genomic_DNA"/>
</dbReference>
<dbReference type="PROSITE" id="PS50164">
    <property type="entry name" value="GIY_YIG"/>
    <property type="match status" value="1"/>
</dbReference>
<dbReference type="eggNOG" id="COG2827">
    <property type="taxonomic scope" value="Bacteria"/>
</dbReference>
<dbReference type="OrthoDB" id="287318at2"/>
<evidence type="ECO:0000313" key="4">
    <source>
        <dbReference type="Proteomes" id="UP000002745"/>
    </source>
</evidence>
<keyword evidence="4" id="KW-1185">Reference proteome</keyword>
<evidence type="ECO:0000256" key="1">
    <source>
        <dbReference type="ARBA" id="ARBA00007435"/>
    </source>
</evidence>